<dbReference type="UniPathway" id="UPA00219"/>
<evidence type="ECO:0000256" key="6">
    <source>
        <dbReference type="ARBA" id="ARBA00022984"/>
    </source>
</evidence>
<dbReference type="Gene3D" id="3.40.50.2000">
    <property type="entry name" value="Glycogen Phosphorylase B"/>
    <property type="match status" value="2"/>
</dbReference>
<dbReference type="GO" id="GO:0005975">
    <property type="term" value="P:carbohydrate metabolic process"/>
    <property type="evidence" value="ECO:0007669"/>
    <property type="project" value="InterPro"/>
</dbReference>
<evidence type="ECO:0000256" key="3">
    <source>
        <dbReference type="ARBA" id="ARBA00022676"/>
    </source>
</evidence>
<dbReference type="HAMAP" id="MF_00033">
    <property type="entry name" value="MurG"/>
    <property type="match status" value="1"/>
</dbReference>
<evidence type="ECO:0000256" key="1">
    <source>
        <dbReference type="ARBA" id="ARBA00022475"/>
    </source>
</evidence>
<evidence type="ECO:0000256" key="11">
    <source>
        <dbReference type="SAM" id="Phobius"/>
    </source>
</evidence>
<dbReference type="GO" id="GO:0005886">
    <property type="term" value="C:plasma membrane"/>
    <property type="evidence" value="ECO:0007669"/>
    <property type="project" value="UniProtKB-SubCell"/>
</dbReference>
<evidence type="ECO:0000256" key="9">
    <source>
        <dbReference type="ARBA" id="ARBA00023316"/>
    </source>
</evidence>
<keyword evidence="5 10" id="KW-0133">Cell shape</keyword>
<keyword evidence="1 10" id="KW-1003">Cell membrane</keyword>
<gene>
    <name evidence="10" type="primary">murG</name>
    <name evidence="14" type="ORF">ENX07_01220</name>
</gene>
<sequence>MTQPEKPIFIVSAGTGGHIFPGIALAEEAKKRGKMVFFLGRRGGMEEKIIKGFGFPFWGYHFFKKLISFGLLLSIIQCLSFLWREKPRMVIACGSYASLPPILATLILGFPLYLMEQNIIPGKIIKLFSPFARCTFFGFPPAGRFKGKWIWTGNPIRRIIKEIREKREENILVLGGSQGARFLSLFFKKLALELPNEKFLIQVREEDLEKVAGERPTNCSFFIFTPDVGEIFSKVKLVISRAGGSTISEILYLGLPAILIPYPYATQNHQEANARFLARRGGAVMIKESSLINNPEKVKEIIKSLLSDEKRRNEMGEKAKTLARDGAELILSWLELGRRYERDNHKEYPRDLEEITTG</sequence>
<dbReference type="AlphaFoldDB" id="A0A7C3UNJ8"/>
<feature type="binding site" evidence="10">
    <location>
        <position position="270"/>
    </location>
    <ligand>
        <name>UDP-N-acetyl-alpha-D-glucosamine</name>
        <dbReference type="ChEBI" id="CHEBI:57705"/>
    </ligand>
</feature>
<keyword evidence="8 10" id="KW-0131">Cell cycle</keyword>
<reference evidence="14" key="1">
    <citation type="journal article" date="2020" name="mSystems">
        <title>Genome- and Community-Level Interaction Insights into Carbon Utilization and Element Cycling Functions of Hydrothermarchaeota in Hydrothermal Sediment.</title>
        <authorList>
            <person name="Zhou Z."/>
            <person name="Liu Y."/>
            <person name="Xu W."/>
            <person name="Pan J."/>
            <person name="Luo Z.H."/>
            <person name="Li M."/>
        </authorList>
    </citation>
    <scope>NUCLEOTIDE SEQUENCE [LARGE SCALE GENOMIC DNA]</scope>
    <source>
        <strain evidence="14">SpSt-906</strain>
    </source>
</reference>
<feature type="transmembrane region" description="Helical" evidence="11">
    <location>
        <begin position="66"/>
        <end position="83"/>
    </location>
</feature>
<dbReference type="Pfam" id="PF03033">
    <property type="entry name" value="Glyco_transf_28"/>
    <property type="match status" value="1"/>
</dbReference>
<comment type="pathway">
    <text evidence="10">Cell wall biogenesis; peptidoglycan biosynthesis.</text>
</comment>
<dbReference type="PANTHER" id="PTHR21015">
    <property type="entry name" value="UDP-N-ACETYLGLUCOSAMINE--N-ACETYLMURAMYL-(PENTAPEPTIDE) PYROPHOSPHORYL-UNDECAPRENOL N-ACETYLGLUCOSAMINE TRANSFERASE 1"/>
    <property type="match status" value="1"/>
</dbReference>
<dbReference type="GO" id="GO:0050511">
    <property type="term" value="F:undecaprenyldiphospho-muramoylpentapeptide beta-N-acetylglucosaminyltransferase activity"/>
    <property type="evidence" value="ECO:0007669"/>
    <property type="project" value="UniProtKB-UniRule"/>
</dbReference>
<feature type="binding site" evidence="10">
    <location>
        <position position="118"/>
    </location>
    <ligand>
        <name>UDP-N-acetyl-alpha-D-glucosamine</name>
        <dbReference type="ChEBI" id="CHEBI:57705"/>
    </ligand>
</feature>
<accession>A0A7C3UNJ8</accession>
<dbReference type="InterPro" id="IPR007235">
    <property type="entry name" value="Glyco_trans_28_C"/>
</dbReference>
<comment type="similarity">
    <text evidence="10">Belongs to the glycosyltransferase 28 family. MurG subfamily.</text>
</comment>
<feature type="binding site" evidence="10">
    <location>
        <begin position="15"/>
        <end position="17"/>
    </location>
    <ligand>
        <name>UDP-N-acetyl-alpha-D-glucosamine</name>
        <dbReference type="ChEBI" id="CHEBI:57705"/>
    </ligand>
</feature>
<evidence type="ECO:0000256" key="2">
    <source>
        <dbReference type="ARBA" id="ARBA00022618"/>
    </source>
</evidence>
<dbReference type="GO" id="GO:0051301">
    <property type="term" value="P:cell division"/>
    <property type="evidence" value="ECO:0007669"/>
    <property type="project" value="UniProtKB-KW"/>
</dbReference>
<proteinExistence type="inferred from homology"/>
<dbReference type="PANTHER" id="PTHR21015:SF22">
    <property type="entry name" value="GLYCOSYLTRANSFERASE"/>
    <property type="match status" value="1"/>
</dbReference>
<evidence type="ECO:0000256" key="4">
    <source>
        <dbReference type="ARBA" id="ARBA00022679"/>
    </source>
</evidence>
<dbReference type="GO" id="GO:0071555">
    <property type="term" value="P:cell wall organization"/>
    <property type="evidence" value="ECO:0007669"/>
    <property type="project" value="UniProtKB-KW"/>
</dbReference>
<keyword evidence="11" id="KW-0812">Transmembrane</keyword>
<keyword evidence="2 10" id="KW-0132">Cell division</keyword>
<comment type="subcellular location">
    <subcellularLocation>
        <location evidence="10">Cell membrane</location>
        <topology evidence="10">Peripheral membrane protein</topology>
        <orientation evidence="10">Cytoplasmic side</orientation>
    </subcellularLocation>
</comment>
<keyword evidence="9 10" id="KW-0961">Cell wall biogenesis/degradation</keyword>
<evidence type="ECO:0000256" key="8">
    <source>
        <dbReference type="ARBA" id="ARBA00023306"/>
    </source>
</evidence>
<evidence type="ECO:0000256" key="10">
    <source>
        <dbReference type="HAMAP-Rule" id="MF_00033"/>
    </source>
</evidence>
<keyword evidence="4 10" id="KW-0808">Transferase</keyword>
<organism evidence="14">
    <name type="scientific">candidate division WOR-3 bacterium</name>
    <dbReference type="NCBI Taxonomy" id="2052148"/>
    <lineage>
        <taxon>Bacteria</taxon>
        <taxon>Bacteria division WOR-3</taxon>
    </lineage>
</organism>
<evidence type="ECO:0000256" key="7">
    <source>
        <dbReference type="ARBA" id="ARBA00023136"/>
    </source>
</evidence>
<dbReference type="CDD" id="cd03785">
    <property type="entry name" value="GT28_MurG"/>
    <property type="match status" value="1"/>
</dbReference>
<comment type="catalytic activity">
    <reaction evidence="10">
        <text>di-trans,octa-cis-undecaprenyl diphospho-N-acetyl-alpha-D-muramoyl-L-alanyl-D-glutamyl-meso-2,6-diaminopimeloyl-D-alanyl-D-alanine + UDP-N-acetyl-alpha-D-glucosamine = di-trans,octa-cis-undecaprenyl diphospho-[N-acetyl-alpha-D-glucosaminyl-(1-&gt;4)]-N-acetyl-alpha-D-muramoyl-L-alanyl-D-glutamyl-meso-2,6-diaminopimeloyl-D-alanyl-D-alanine + UDP + H(+)</text>
        <dbReference type="Rhea" id="RHEA:31227"/>
        <dbReference type="ChEBI" id="CHEBI:15378"/>
        <dbReference type="ChEBI" id="CHEBI:57705"/>
        <dbReference type="ChEBI" id="CHEBI:58223"/>
        <dbReference type="ChEBI" id="CHEBI:61387"/>
        <dbReference type="ChEBI" id="CHEBI:61388"/>
        <dbReference type="EC" id="2.4.1.227"/>
    </reaction>
</comment>
<keyword evidence="11" id="KW-1133">Transmembrane helix</keyword>
<dbReference type="GO" id="GO:0008360">
    <property type="term" value="P:regulation of cell shape"/>
    <property type="evidence" value="ECO:0007669"/>
    <property type="project" value="UniProtKB-KW"/>
</dbReference>
<dbReference type="InterPro" id="IPR004276">
    <property type="entry name" value="GlycoTrans_28_N"/>
</dbReference>
<evidence type="ECO:0000313" key="14">
    <source>
        <dbReference type="EMBL" id="HGE98683.1"/>
    </source>
</evidence>
<feature type="transmembrane region" description="Helical" evidence="11">
    <location>
        <begin position="89"/>
        <end position="114"/>
    </location>
</feature>
<keyword evidence="6 10" id="KW-0573">Peptidoglycan synthesis</keyword>
<name>A0A7C3UNJ8_UNCW3</name>
<evidence type="ECO:0000259" key="12">
    <source>
        <dbReference type="Pfam" id="PF03033"/>
    </source>
</evidence>
<feature type="domain" description="Glycosyltransferase family 28 N-terminal" evidence="12">
    <location>
        <begin position="8"/>
        <end position="135"/>
    </location>
</feature>
<protein>
    <recommendedName>
        <fullName evidence="10">UDP-N-acetylglucosamine--N-acetylmuramyl-(pentapeptide) pyrophosphoryl-undecaprenol N-acetylglucosamine transferase</fullName>
        <ecNumber evidence="10">2.4.1.227</ecNumber>
    </recommendedName>
    <alternativeName>
        <fullName evidence="10">Undecaprenyl-PP-MurNAc-pentapeptide-UDPGlcNAc GlcNAc transferase</fullName>
    </alternativeName>
</protein>
<keyword evidence="7 10" id="KW-0472">Membrane</keyword>
<dbReference type="Pfam" id="PF04101">
    <property type="entry name" value="Glyco_tran_28_C"/>
    <property type="match status" value="1"/>
</dbReference>
<feature type="binding site" evidence="10">
    <location>
        <position position="177"/>
    </location>
    <ligand>
        <name>UDP-N-acetyl-alpha-D-glucosamine</name>
        <dbReference type="ChEBI" id="CHEBI:57705"/>
    </ligand>
</feature>
<dbReference type="EMBL" id="DTMQ01000009">
    <property type="protein sequence ID" value="HGE98683.1"/>
    <property type="molecule type" value="Genomic_DNA"/>
</dbReference>
<evidence type="ECO:0000259" key="13">
    <source>
        <dbReference type="Pfam" id="PF04101"/>
    </source>
</evidence>
<feature type="binding site" evidence="10">
    <location>
        <position position="157"/>
    </location>
    <ligand>
        <name>UDP-N-acetyl-alpha-D-glucosamine</name>
        <dbReference type="ChEBI" id="CHEBI:57705"/>
    </ligand>
</feature>
<keyword evidence="3 10" id="KW-0328">Glycosyltransferase</keyword>
<comment type="caution">
    <text evidence="10">Lacks conserved residue(s) required for the propagation of feature annotation.</text>
</comment>
<comment type="caution">
    <text evidence="14">The sequence shown here is derived from an EMBL/GenBank/DDBJ whole genome shotgun (WGS) entry which is preliminary data.</text>
</comment>
<feature type="domain" description="Glycosyl transferase family 28 C-terminal" evidence="13">
    <location>
        <begin position="171"/>
        <end position="328"/>
    </location>
</feature>
<dbReference type="GO" id="GO:0009252">
    <property type="term" value="P:peptidoglycan biosynthetic process"/>
    <property type="evidence" value="ECO:0007669"/>
    <property type="project" value="UniProtKB-UniRule"/>
</dbReference>
<comment type="function">
    <text evidence="10">Cell wall formation. Catalyzes the transfer of a GlcNAc subunit on undecaprenyl-pyrophosphoryl-MurNAc-pentapeptide (lipid intermediate I) to form undecaprenyl-pyrophosphoryl-MurNAc-(pentapeptide)GlcNAc (lipid intermediate II).</text>
</comment>
<dbReference type="EC" id="2.4.1.227" evidence="10"/>
<dbReference type="InterPro" id="IPR006009">
    <property type="entry name" value="GlcNAc_MurG"/>
</dbReference>
<dbReference type="SUPFAM" id="SSF53756">
    <property type="entry name" value="UDP-Glycosyltransferase/glycogen phosphorylase"/>
    <property type="match status" value="1"/>
</dbReference>
<evidence type="ECO:0000256" key="5">
    <source>
        <dbReference type="ARBA" id="ARBA00022960"/>
    </source>
</evidence>